<evidence type="ECO:0000313" key="2">
    <source>
        <dbReference type="Proteomes" id="UP000235371"/>
    </source>
</evidence>
<dbReference type="OrthoDB" id="3526611at2759"/>
<evidence type="ECO:0000313" key="1">
    <source>
        <dbReference type="EMBL" id="PMD52205.1"/>
    </source>
</evidence>
<dbReference type="AlphaFoldDB" id="A0A2J6SN62"/>
<dbReference type="InParanoid" id="A0A2J6SN62"/>
<accession>A0A2J6SN62</accession>
<dbReference type="GeneID" id="36592192"/>
<name>A0A2J6SN62_9HELO</name>
<organism evidence="1 2">
    <name type="scientific">Hyaloscypha bicolor E</name>
    <dbReference type="NCBI Taxonomy" id="1095630"/>
    <lineage>
        <taxon>Eukaryota</taxon>
        <taxon>Fungi</taxon>
        <taxon>Dikarya</taxon>
        <taxon>Ascomycota</taxon>
        <taxon>Pezizomycotina</taxon>
        <taxon>Leotiomycetes</taxon>
        <taxon>Helotiales</taxon>
        <taxon>Hyaloscyphaceae</taxon>
        <taxon>Hyaloscypha</taxon>
        <taxon>Hyaloscypha bicolor</taxon>
    </lineage>
</organism>
<dbReference type="EMBL" id="KZ613912">
    <property type="protein sequence ID" value="PMD52205.1"/>
    <property type="molecule type" value="Genomic_DNA"/>
</dbReference>
<protein>
    <submittedName>
        <fullName evidence="1">Uncharacterized protein</fullName>
    </submittedName>
</protein>
<proteinExistence type="predicted"/>
<gene>
    <name evidence="1" type="ORF">K444DRAFT_637398</name>
</gene>
<dbReference type="Proteomes" id="UP000235371">
    <property type="component" value="Unassembled WGS sequence"/>
</dbReference>
<sequence>MDQIHLLAHLGTTLVQNTTKYLSTLPHPIECLEELVAVVAVTSNLLASLNSTLLRFPSLTGVLSPKYSFIGPLCEDIRKAFRELEERVLEAKGLRIFEPNDVGLVRLPRNAWVLVMRGEQRAASLRSRLYVEKYRVRVLIEAVCWVGLNGKGGLSEQETGELRALKGMLPLVAERLVGVQRDYVPRLKALMGGDEKEAVSVEVKREEKPAAPLVPVEEKKEMVKAFKTPEPSLLKMPMSRKLSMHSCASTDSLASTSSSSSSATAFDDSIQEVWLLRRNEAKRKLKRSIAFLGIKWYTSHSYEPESFYMKALPSCPSEIKTLRQECRGASTDMQHQSQLRKTILKMPDEAQWELQKLIEGREKASSNENIKREWEVVAFMERPRRKISPEQGKRWIGGKKGPVEWVVVARGETVDHKTRVLPSKHEDPWSPKPKLQAVPARVAAPALAVAMSAAAAAAQAQTQTQARAQVPAGTVLRHVENRRALTAEEAEKKMDEIVQDLFRCEADGRRCDVVQSWGGDTHIRSS</sequence>
<dbReference type="RefSeq" id="XP_024729109.1">
    <property type="nucleotide sequence ID" value="XM_024884115.1"/>
</dbReference>
<keyword evidence="2" id="KW-1185">Reference proteome</keyword>
<reference evidence="1 2" key="1">
    <citation type="submission" date="2016-04" db="EMBL/GenBank/DDBJ databases">
        <title>A degradative enzymes factory behind the ericoid mycorrhizal symbiosis.</title>
        <authorList>
            <consortium name="DOE Joint Genome Institute"/>
            <person name="Martino E."/>
            <person name="Morin E."/>
            <person name="Grelet G."/>
            <person name="Kuo A."/>
            <person name="Kohler A."/>
            <person name="Daghino S."/>
            <person name="Barry K."/>
            <person name="Choi C."/>
            <person name="Cichocki N."/>
            <person name="Clum A."/>
            <person name="Copeland A."/>
            <person name="Hainaut M."/>
            <person name="Haridas S."/>
            <person name="Labutti K."/>
            <person name="Lindquist E."/>
            <person name="Lipzen A."/>
            <person name="Khouja H.-R."/>
            <person name="Murat C."/>
            <person name="Ohm R."/>
            <person name="Olson A."/>
            <person name="Spatafora J."/>
            <person name="Veneault-Fourrey C."/>
            <person name="Henrissat B."/>
            <person name="Grigoriev I."/>
            <person name="Martin F."/>
            <person name="Perotto S."/>
        </authorList>
    </citation>
    <scope>NUCLEOTIDE SEQUENCE [LARGE SCALE GENOMIC DNA]</scope>
    <source>
        <strain evidence="1 2">E</strain>
    </source>
</reference>